<reference evidence="2" key="1">
    <citation type="submission" date="2018-05" db="EMBL/GenBank/DDBJ databases">
        <authorList>
            <person name="Lanie J.A."/>
            <person name="Ng W.-L."/>
            <person name="Kazmierczak K.M."/>
            <person name="Andrzejewski T.M."/>
            <person name="Davidsen T.M."/>
            <person name="Wayne K.J."/>
            <person name="Tettelin H."/>
            <person name="Glass J.I."/>
            <person name="Rusch D."/>
            <person name="Podicherti R."/>
            <person name="Tsui H.-C.T."/>
            <person name="Winkler M.E."/>
        </authorList>
    </citation>
    <scope>NUCLEOTIDE SEQUENCE</scope>
</reference>
<evidence type="ECO:0000313" key="2">
    <source>
        <dbReference type="EMBL" id="SVE32030.1"/>
    </source>
</evidence>
<dbReference type="AlphaFoldDB" id="A0A383CIY9"/>
<dbReference type="InterPro" id="IPR023214">
    <property type="entry name" value="HAD_sf"/>
</dbReference>
<dbReference type="InterPro" id="IPR036412">
    <property type="entry name" value="HAD-like_sf"/>
</dbReference>
<keyword evidence="1" id="KW-0378">Hydrolase</keyword>
<organism evidence="2">
    <name type="scientific">marine metagenome</name>
    <dbReference type="NCBI Taxonomy" id="408172"/>
    <lineage>
        <taxon>unclassified sequences</taxon>
        <taxon>metagenomes</taxon>
        <taxon>ecological metagenomes</taxon>
    </lineage>
</organism>
<protein>
    <submittedName>
        <fullName evidence="2">Uncharacterized protein</fullName>
    </submittedName>
</protein>
<dbReference type="SUPFAM" id="SSF56784">
    <property type="entry name" value="HAD-like"/>
    <property type="match status" value="1"/>
</dbReference>
<evidence type="ECO:0000256" key="1">
    <source>
        <dbReference type="ARBA" id="ARBA00022801"/>
    </source>
</evidence>
<name>A0A383CIY9_9ZZZZ</name>
<dbReference type="GO" id="GO:0016787">
    <property type="term" value="F:hydrolase activity"/>
    <property type="evidence" value="ECO:0007669"/>
    <property type="project" value="UniProtKB-KW"/>
</dbReference>
<dbReference type="SFLD" id="SFLDS00003">
    <property type="entry name" value="Haloacid_Dehalogenase"/>
    <property type="match status" value="1"/>
</dbReference>
<dbReference type="InterPro" id="IPR023198">
    <property type="entry name" value="PGP-like_dom2"/>
</dbReference>
<dbReference type="EMBL" id="UINC01209141">
    <property type="protein sequence ID" value="SVE32030.1"/>
    <property type="molecule type" value="Genomic_DNA"/>
</dbReference>
<dbReference type="NCBIfam" id="TIGR01549">
    <property type="entry name" value="HAD-SF-IA-v1"/>
    <property type="match status" value="1"/>
</dbReference>
<feature type="non-terminal residue" evidence="2">
    <location>
        <position position="229"/>
    </location>
</feature>
<dbReference type="Gene3D" id="3.40.50.1000">
    <property type="entry name" value="HAD superfamily/HAD-like"/>
    <property type="match status" value="1"/>
</dbReference>
<dbReference type="PANTHER" id="PTHR43316:SF8">
    <property type="entry name" value="HAD FAMILY HYDROLASE"/>
    <property type="match status" value="1"/>
</dbReference>
<proteinExistence type="predicted"/>
<dbReference type="SFLD" id="SFLDG01129">
    <property type="entry name" value="C1.5:_HAD__Beta-PGM__Phosphata"/>
    <property type="match status" value="1"/>
</dbReference>
<sequence>MTNIKTIIFDLYGTLTCFSPPREEIQTKAAKKFGYKLTLKGINRGYFKAENFMARQNSLKPVSGMNKEEKDQFFCKFEQLVLQGDDIYINLDEAGNIWNEVAKQNYEMVLFGDVKKNLHEIKNQGLAMGIVTNMSGTARQLTEKFFFEDIIDFLITPQDSGFFKPDYRIFQTALDAAKVGIDEILYVGDQVTNDVEPTMALGIKSILMDRYDNFSGYVECPVVKTMDEL</sequence>
<dbReference type="PANTHER" id="PTHR43316">
    <property type="entry name" value="HYDROLASE, HALOACID DELAHOGENASE-RELATED"/>
    <property type="match status" value="1"/>
</dbReference>
<dbReference type="Pfam" id="PF00702">
    <property type="entry name" value="Hydrolase"/>
    <property type="match status" value="1"/>
</dbReference>
<dbReference type="InterPro" id="IPR051540">
    <property type="entry name" value="S-2-haloacid_dehalogenase"/>
</dbReference>
<accession>A0A383CIY9</accession>
<dbReference type="InterPro" id="IPR006439">
    <property type="entry name" value="HAD-SF_hydro_IA"/>
</dbReference>
<gene>
    <name evidence="2" type="ORF">METZ01_LOCUS484884</name>
</gene>
<dbReference type="Gene3D" id="1.10.150.240">
    <property type="entry name" value="Putative phosphatase, domain 2"/>
    <property type="match status" value="1"/>
</dbReference>